<evidence type="ECO:0000313" key="2">
    <source>
        <dbReference type="EMBL" id="KAF2261741.1"/>
    </source>
</evidence>
<dbReference type="EMBL" id="ML986651">
    <property type="protein sequence ID" value="KAF2261741.1"/>
    <property type="molecule type" value="Genomic_DNA"/>
</dbReference>
<keyword evidence="3" id="KW-1185">Reference proteome</keyword>
<comment type="caution">
    <text evidence="2">The sequence shown here is derived from an EMBL/GenBank/DDBJ whole genome shotgun (WGS) entry which is preliminary data.</text>
</comment>
<dbReference type="AlphaFoldDB" id="A0A9P4K4K1"/>
<name>A0A9P4K4K1_9PLEO</name>
<sequence>MQILKPLAAGLVPALCAAQPSYTPPSTPLVSFTIYNDICSATSMDNRNYTITETSSSSSDCIKWQEGGQWLTVQSADKNLEYNSLRVYFTKNCGGPWTLQPLDSLCSRIVPFHSIKLVLKE</sequence>
<proteinExistence type="predicted"/>
<evidence type="ECO:0000256" key="1">
    <source>
        <dbReference type="SAM" id="SignalP"/>
    </source>
</evidence>
<evidence type="ECO:0000313" key="3">
    <source>
        <dbReference type="Proteomes" id="UP000800093"/>
    </source>
</evidence>
<reference evidence="3" key="1">
    <citation type="journal article" date="2020" name="Stud. Mycol.">
        <title>101 Dothideomycetes genomes: A test case for predicting lifestyles and emergence of pathogens.</title>
        <authorList>
            <person name="Haridas S."/>
            <person name="Albert R."/>
            <person name="Binder M."/>
            <person name="Bloem J."/>
            <person name="LaButti K."/>
            <person name="Salamov A."/>
            <person name="Andreopoulos B."/>
            <person name="Baker S."/>
            <person name="Barry K."/>
            <person name="Bills G."/>
            <person name="Bluhm B."/>
            <person name="Cannon C."/>
            <person name="Castanera R."/>
            <person name="Culley D."/>
            <person name="Daum C."/>
            <person name="Ezra D."/>
            <person name="Gonzalez J."/>
            <person name="Henrissat B."/>
            <person name="Kuo A."/>
            <person name="Liang C."/>
            <person name="Lipzen A."/>
            <person name="Lutzoni F."/>
            <person name="Magnuson J."/>
            <person name="Mondo S."/>
            <person name="Nolan M."/>
            <person name="Ohm R."/>
            <person name="Pangilinan J."/>
            <person name="Park H.-J."/>
            <person name="Ramirez L."/>
            <person name="Alfaro M."/>
            <person name="Sun H."/>
            <person name="Tritt A."/>
            <person name="Yoshinaga Y."/>
            <person name="Zwiers L.-H."/>
            <person name="Turgeon B."/>
            <person name="Goodwin S."/>
            <person name="Spatafora J."/>
            <person name="Crous P."/>
            <person name="Grigoriev I."/>
        </authorList>
    </citation>
    <scope>NUCLEOTIDE SEQUENCE [LARGE SCALE GENOMIC DNA]</scope>
    <source>
        <strain evidence="3">CBS 304.66</strain>
    </source>
</reference>
<feature type="signal peptide" evidence="1">
    <location>
        <begin position="1"/>
        <end position="18"/>
    </location>
</feature>
<dbReference type="Proteomes" id="UP000800093">
    <property type="component" value="Unassembled WGS sequence"/>
</dbReference>
<organism evidence="2 3">
    <name type="scientific">Lojkania enalia</name>
    <dbReference type="NCBI Taxonomy" id="147567"/>
    <lineage>
        <taxon>Eukaryota</taxon>
        <taxon>Fungi</taxon>
        <taxon>Dikarya</taxon>
        <taxon>Ascomycota</taxon>
        <taxon>Pezizomycotina</taxon>
        <taxon>Dothideomycetes</taxon>
        <taxon>Pleosporomycetidae</taxon>
        <taxon>Pleosporales</taxon>
        <taxon>Pleosporales incertae sedis</taxon>
        <taxon>Lojkania</taxon>
    </lineage>
</organism>
<accession>A0A9P4K4K1</accession>
<keyword evidence="1" id="KW-0732">Signal</keyword>
<dbReference type="OrthoDB" id="3800646at2759"/>
<gene>
    <name evidence="2" type="ORF">CC78DRAFT_619200</name>
</gene>
<protein>
    <submittedName>
        <fullName evidence="2">Uncharacterized protein</fullName>
    </submittedName>
</protein>
<feature type="chain" id="PRO_5040174046" evidence="1">
    <location>
        <begin position="19"/>
        <end position="121"/>
    </location>
</feature>